<evidence type="ECO:0000313" key="4">
    <source>
        <dbReference type="EMBL" id="KAF8479216.1"/>
    </source>
</evidence>
<dbReference type="Pfam" id="PF07910">
    <property type="entry name" value="Peptidase_C78"/>
    <property type="match status" value="1"/>
</dbReference>
<keyword evidence="1" id="KW-0378">Hydrolase</keyword>
<reference evidence="4" key="2">
    <citation type="journal article" date="2020" name="Nat. Commun.">
        <title>Large-scale genome sequencing of mycorrhizal fungi provides insights into the early evolution of symbiotic traits.</title>
        <authorList>
            <person name="Miyauchi S."/>
            <person name="Kiss E."/>
            <person name="Kuo A."/>
            <person name="Drula E."/>
            <person name="Kohler A."/>
            <person name="Sanchez-Garcia M."/>
            <person name="Morin E."/>
            <person name="Andreopoulos B."/>
            <person name="Barry K.W."/>
            <person name="Bonito G."/>
            <person name="Buee M."/>
            <person name="Carver A."/>
            <person name="Chen C."/>
            <person name="Cichocki N."/>
            <person name="Clum A."/>
            <person name="Culley D."/>
            <person name="Crous P.W."/>
            <person name="Fauchery L."/>
            <person name="Girlanda M."/>
            <person name="Hayes R.D."/>
            <person name="Keri Z."/>
            <person name="LaButti K."/>
            <person name="Lipzen A."/>
            <person name="Lombard V."/>
            <person name="Magnuson J."/>
            <person name="Maillard F."/>
            <person name="Murat C."/>
            <person name="Nolan M."/>
            <person name="Ohm R.A."/>
            <person name="Pangilinan J."/>
            <person name="Pereira M.F."/>
            <person name="Perotto S."/>
            <person name="Peter M."/>
            <person name="Pfister S."/>
            <person name="Riley R."/>
            <person name="Sitrit Y."/>
            <person name="Stielow J.B."/>
            <person name="Szollosi G."/>
            <person name="Zifcakova L."/>
            <person name="Stursova M."/>
            <person name="Spatafora J.W."/>
            <person name="Tedersoo L."/>
            <person name="Vaario L.M."/>
            <person name="Yamada A."/>
            <person name="Yan M."/>
            <person name="Wang P."/>
            <person name="Xu J."/>
            <person name="Bruns T."/>
            <person name="Baldrian P."/>
            <person name="Vilgalys R."/>
            <person name="Dunand C."/>
            <person name="Henrissat B."/>
            <person name="Grigoriev I.V."/>
            <person name="Hibbett D."/>
            <person name="Nagy L.G."/>
            <person name="Martin F.M."/>
        </authorList>
    </citation>
    <scope>NUCLEOTIDE SEQUENCE</scope>
    <source>
        <strain evidence="4">Prilba</strain>
    </source>
</reference>
<comment type="caution">
    <text evidence="4">The sequence shown here is derived from an EMBL/GenBank/DDBJ whole genome shotgun (WGS) entry which is preliminary data.</text>
</comment>
<reference evidence="4" key="1">
    <citation type="submission" date="2019-10" db="EMBL/GenBank/DDBJ databases">
        <authorList>
            <consortium name="DOE Joint Genome Institute"/>
            <person name="Kuo A."/>
            <person name="Miyauchi S."/>
            <person name="Kiss E."/>
            <person name="Drula E."/>
            <person name="Kohler A."/>
            <person name="Sanchez-Garcia M."/>
            <person name="Andreopoulos B."/>
            <person name="Barry K.W."/>
            <person name="Bonito G."/>
            <person name="Buee M."/>
            <person name="Carver A."/>
            <person name="Chen C."/>
            <person name="Cichocki N."/>
            <person name="Clum A."/>
            <person name="Culley D."/>
            <person name="Crous P.W."/>
            <person name="Fauchery L."/>
            <person name="Girlanda M."/>
            <person name="Hayes R."/>
            <person name="Keri Z."/>
            <person name="LaButti K."/>
            <person name="Lipzen A."/>
            <person name="Lombard V."/>
            <person name="Magnuson J."/>
            <person name="Maillard F."/>
            <person name="Morin E."/>
            <person name="Murat C."/>
            <person name="Nolan M."/>
            <person name="Ohm R."/>
            <person name="Pangilinan J."/>
            <person name="Pereira M."/>
            <person name="Perotto S."/>
            <person name="Peter M."/>
            <person name="Riley R."/>
            <person name="Sitrit Y."/>
            <person name="Stielow B."/>
            <person name="Szollosi G."/>
            <person name="Zifcakova L."/>
            <person name="Stursova M."/>
            <person name="Spatafora J.W."/>
            <person name="Tedersoo L."/>
            <person name="Vaario L.-M."/>
            <person name="Yamada A."/>
            <person name="Yan M."/>
            <person name="Wang P."/>
            <person name="Xu J."/>
            <person name="Bruns T."/>
            <person name="Baldrian P."/>
            <person name="Vilgalys R."/>
            <person name="Henrissat B."/>
            <person name="Grigoriev I.V."/>
            <person name="Hibbett D."/>
            <person name="Nagy L.G."/>
            <person name="Martin F.M."/>
        </authorList>
    </citation>
    <scope>NUCLEOTIDE SEQUENCE</scope>
    <source>
        <strain evidence="4">Prilba</strain>
    </source>
</reference>
<evidence type="ECO:0000256" key="2">
    <source>
        <dbReference type="SAM" id="MobiDB-lite"/>
    </source>
</evidence>
<feature type="region of interest" description="Disordered" evidence="2">
    <location>
        <begin position="1"/>
        <end position="26"/>
    </location>
</feature>
<dbReference type="Proteomes" id="UP000759537">
    <property type="component" value="Unassembled WGS sequence"/>
</dbReference>
<evidence type="ECO:0000256" key="1">
    <source>
        <dbReference type="ARBA" id="ARBA00022801"/>
    </source>
</evidence>
<dbReference type="Gene3D" id="3.90.70.130">
    <property type="match status" value="1"/>
</dbReference>
<evidence type="ECO:0000259" key="3">
    <source>
        <dbReference type="Pfam" id="PF07910"/>
    </source>
</evidence>
<dbReference type="GO" id="GO:0016787">
    <property type="term" value="F:hydrolase activity"/>
    <property type="evidence" value="ECO:0007669"/>
    <property type="project" value="UniProtKB-KW"/>
</dbReference>
<sequence length="425" mass="48018">MRAAPPTSGSRPRDPPSHAGSSSTKGISLLNPSAKDHFWYHSLEIEPPSNYTPGLIPFLRRIMLTSVERNTTRRAVLCYERAVHIYREIWDAGWGCGNFMMLCAALMDQRVKPEYSSLLSNPIPPGVDNLKVWIEEAWNHGFDPEGAQKLRCKLVGHKKWLGTADLYVAFTYRGIPTRLTDFDTPDGNVTSLLDWIKRYFDAHTQDHPTSVQERWRAATPVVISDRMPLILQHQGHSRTIVGYEIAKDGGTTLLAFDPSIRMTQIRGIVLSSLDLSKQRRSHLGDNKPSTTRRITESLKKPFQPRSERAGPSAEERGKSPPKRRRTGPIEDDVIVVEDSGVASRPSKSVSQRDNCGLGVMTEIEAEKVGRDERALDPRKVLKLFRVDQKTLAKKSKYQVLWCPMEDPLTESDKQARREVTSEHEC</sequence>
<feature type="compositionally biased region" description="Basic and acidic residues" evidence="2">
    <location>
        <begin position="293"/>
        <end position="318"/>
    </location>
</feature>
<dbReference type="EMBL" id="WHVB01000010">
    <property type="protein sequence ID" value="KAF8479216.1"/>
    <property type="molecule type" value="Genomic_DNA"/>
</dbReference>
<accession>A0A9P5MUS6</accession>
<evidence type="ECO:0000313" key="5">
    <source>
        <dbReference type="Proteomes" id="UP000759537"/>
    </source>
</evidence>
<organism evidence="4 5">
    <name type="scientific">Russula ochroleuca</name>
    <dbReference type="NCBI Taxonomy" id="152965"/>
    <lineage>
        <taxon>Eukaryota</taxon>
        <taxon>Fungi</taxon>
        <taxon>Dikarya</taxon>
        <taxon>Basidiomycota</taxon>
        <taxon>Agaricomycotina</taxon>
        <taxon>Agaricomycetes</taxon>
        <taxon>Russulales</taxon>
        <taxon>Russulaceae</taxon>
        <taxon>Russula</taxon>
    </lineage>
</organism>
<feature type="domain" description="UFSP1/2/DUB catalytic" evidence="3">
    <location>
        <begin position="73"/>
        <end position="266"/>
    </location>
</feature>
<feature type="region of interest" description="Disordered" evidence="2">
    <location>
        <begin position="279"/>
        <end position="332"/>
    </location>
</feature>
<keyword evidence="5" id="KW-1185">Reference proteome</keyword>
<dbReference type="InterPro" id="IPR012462">
    <property type="entry name" value="UFSP1/2_DUB_cat"/>
</dbReference>
<name>A0A9P5MUS6_9AGAM</name>
<gene>
    <name evidence="4" type="ORF">DFH94DRAFT_693589</name>
</gene>
<dbReference type="OrthoDB" id="288987at2759"/>
<dbReference type="AlphaFoldDB" id="A0A9P5MUS6"/>
<protein>
    <submittedName>
        <fullName evidence="4">DUF1671-domain-containing protein</fullName>
    </submittedName>
</protein>
<proteinExistence type="predicted"/>